<evidence type="ECO:0000256" key="14">
    <source>
        <dbReference type="RuleBase" id="RU003431"/>
    </source>
</evidence>
<evidence type="ECO:0000256" key="13">
    <source>
        <dbReference type="RuleBase" id="RU000405"/>
    </source>
</evidence>
<accession>A0AA89BPF5</accession>
<dbReference type="GO" id="GO:0005524">
    <property type="term" value="F:ATP binding"/>
    <property type="evidence" value="ECO:0007669"/>
    <property type="project" value="InterPro"/>
</dbReference>
<dbReference type="SUPFAM" id="SSF56112">
    <property type="entry name" value="Protein kinase-like (PK-like)"/>
    <property type="match status" value="1"/>
</dbReference>
<keyword evidence="4" id="KW-0732">Signal</keyword>
<evidence type="ECO:0000313" key="18">
    <source>
        <dbReference type="EMBL" id="KAK3089141.1"/>
    </source>
</evidence>
<evidence type="ECO:0000256" key="9">
    <source>
        <dbReference type="ARBA" id="ARBA00023170"/>
    </source>
</evidence>
<dbReference type="InterPro" id="IPR000719">
    <property type="entry name" value="Prot_kinase_dom"/>
</dbReference>
<dbReference type="PANTHER" id="PTHR11920:SF507">
    <property type="entry name" value="GUANYLATE CYCLASE"/>
    <property type="match status" value="1"/>
</dbReference>
<dbReference type="Pfam" id="PF07714">
    <property type="entry name" value="PK_Tyr_Ser-Thr"/>
    <property type="match status" value="1"/>
</dbReference>
<keyword evidence="6 15" id="KW-1133">Transmembrane helix</keyword>
<evidence type="ECO:0000256" key="8">
    <source>
        <dbReference type="ARBA" id="ARBA00023136"/>
    </source>
</evidence>
<evidence type="ECO:0000256" key="15">
    <source>
        <dbReference type="SAM" id="Phobius"/>
    </source>
</evidence>
<comment type="subcellular location">
    <subcellularLocation>
        <location evidence="1">Membrane</location>
        <topology evidence="1">Single-pass type I membrane protein</topology>
    </subcellularLocation>
</comment>
<evidence type="ECO:0000313" key="19">
    <source>
        <dbReference type="Proteomes" id="UP001186944"/>
    </source>
</evidence>
<dbReference type="InterPro" id="IPR029787">
    <property type="entry name" value="Nucleotide_cyclase"/>
</dbReference>
<keyword evidence="8 15" id="KW-0472">Membrane</keyword>
<dbReference type="Pfam" id="PF00211">
    <property type="entry name" value="Guanylate_cyc"/>
    <property type="match status" value="1"/>
</dbReference>
<protein>
    <recommendedName>
        <fullName evidence="2 14">Guanylate cyclase</fullName>
        <ecNumber evidence="2 14">4.6.1.2</ecNumber>
    </recommendedName>
</protein>
<dbReference type="GO" id="GO:0007168">
    <property type="term" value="P:receptor guanylyl cyclase signaling pathway"/>
    <property type="evidence" value="ECO:0007669"/>
    <property type="project" value="TreeGrafter"/>
</dbReference>
<keyword evidence="3 15" id="KW-0812">Transmembrane</keyword>
<feature type="transmembrane region" description="Helical" evidence="15">
    <location>
        <begin position="159"/>
        <end position="182"/>
    </location>
</feature>
<dbReference type="AlphaFoldDB" id="A0AA89BPF5"/>
<dbReference type="Proteomes" id="UP001186944">
    <property type="component" value="Unassembled WGS sequence"/>
</dbReference>
<evidence type="ECO:0000256" key="3">
    <source>
        <dbReference type="ARBA" id="ARBA00022692"/>
    </source>
</evidence>
<feature type="transmembrane region" description="Helical" evidence="15">
    <location>
        <begin position="209"/>
        <end position="232"/>
    </location>
</feature>
<evidence type="ECO:0000256" key="4">
    <source>
        <dbReference type="ARBA" id="ARBA00022729"/>
    </source>
</evidence>
<evidence type="ECO:0000259" key="17">
    <source>
        <dbReference type="PROSITE" id="PS50125"/>
    </source>
</evidence>
<evidence type="ECO:0000256" key="7">
    <source>
        <dbReference type="ARBA" id="ARBA00023134"/>
    </source>
</evidence>
<evidence type="ECO:0000256" key="12">
    <source>
        <dbReference type="ARBA" id="ARBA00023293"/>
    </source>
</evidence>
<dbReference type="GO" id="GO:0005886">
    <property type="term" value="C:plasma membrane"/>
    <property type="evidence" value="ECO:0007669"/>
    <property type="project" value="TreeGrafter"/>
</dbReference>
<evidence type="ECO:0000256" key="11">
    <source>
        <dbReference type="ARBA" id="ARBA00023239"/>
    </source>
</evidence>
<evidence type="ECO:0000256" key="2">
    <source>
        <dbReference type="ARBA" id="ARBA00012202"/>
    </source>
</evidence>
<dbReference type="InterPro" id="IPR018297">
    <property type="entry name" value="A/G_cyclase_CS"/>
</dbReference>
<dbReference type="InterPro" id="IPR050401">
    <property type="entry name" value="Cyclic_nucleotide_synthase"/>
</dbReference>
<evidence type="ECO:0000256" key="5">
    <source>
        <dbReference type="ARBA" id="ARBA00022741"/>
    </source>
</evidence>
<dbReference type="InterPro" id="IPR011009">
    <property type="entry name" value="Kinase-like_dom_sf"/>
</dbReference>
<keyword evidence="12 14" id="KW-0141">cGMP biosynthesis</keyword>
<dbReference type="GO" id="GO:0004016">
    <property type="term" value="F:adenylate cyclase activity"/>
    <property type="evidence" value="ECO:0007669"/>
    <property type="project" value="TreeGrafter"/>
</dbReference>
<evidence type="ECO:0000259" key="16">
    <source>
        <dbReference type="PROSITE" id="PS50011"/>
    </source>
</evidence>
<dbReference type="Gene3D" id="1.10.510.10">
    <property type="entry name" value="Transferase(Phosphotransferase) domain 1"/>
    <property type="match status" value="1"/>
</dbReference>
<comment type="catalytic activity">
    <reaction evidence="14">
        <text>GTP = 3',5'-cyclic GMP + diphosphate</text>
        <dbReference type="Rhea" id="RHEA:13665"/>
        <dbReference type="ChEBI" id="CHEBI:33019"/>
        <dbReference type="ChEBI" id="CHEBI:37565"/>
        <dbReference type="ChEBI" id="CHEBI:57746"/>
        <dbReference type="EC" id="4.6.1.2"/>
    </reaction>
</comment>
<sequence>MTENLFQRVNSGTGVSNASEAQRWCETTVCPASKDANQENCCVHHFNLHSCPLNDVSNRLCGPWISPDGETFTHSSASVGPVTRGNWTSVVHGLGVAGQTDVIAHYKIAGMSLALVAHSKSSAENRNIIPVCGDQSCDRDDGEDCKVCPADCGQCPLEAWHIGLIATAGALVVLGFLIFCLYQKRKLLLDDSWIYPYSKINTVCLREHIHVYIIQCIFLSIDLYITIIRHLFNYRDGKTIAIRKINKHSFQLTRKIREEVRSVRELDHPNVCRFVGGCVEVPDVSIMMEYCPKGGLSDVLLNDDIPLSWAFRFSFAGDIARGMAYLHGHKIIHGHLNSNNCVIDDRWTVKITDYGLNNFRTTDFLDDIAEEKMTQKRNRAYRAPEGTISEEADVYAYGVIMLEIATRNDPYGDQDQDSWIPKLPALEKEFGSDDACPCPHDVTHMEKYSRHLETIVAERTRDLVIEKQKTDRLLYSMLPKQVADVLRQGSPVEAETFDSCTIFFSDIVGFTSLSGSSTAMDVVNLLNKLYITFDSVIEKHDVYKVETIGDAYMVVSGVPNPTSKHSCEIANMALELVEMCRTFVIPHKPGETLKIRVGLHSGSVCAGVVGLKMPRYCLFGDTVNTASRMESNGEAFKIHLSEYTHKNLDITGQYNCEERGTIDVKVSIFRYIIFHDLLEYLCIHTKIIITMDL</sequence>
<reference evidence="18" key="1">
    <citation type="submission" date="2019-08" db="EMBL/GenBank/DDBJ databases">
        <title>The improved chromosome-level genome for the pearl oyster Pinctada fucata martensii using PacBio sequencing and Hi-C.</title>
        <authorList>
            <person name="Zheng Z."/>
        </authorList>
    </citation>
    <scope>NUCLEOTIDE SEQUENCE</scope>
    <source>
        <strain evidence="18">ZZ-2019</strain>
        <tissue evidence="18">Adductor muscle</tissue>
    </source>
</reference>
<evidence type="ECO:0000256" key="10">
    <source>
        <dbReference type="ARBA" id="ARBA00023180"/>
    </source>
</evidence>
<evidence type="ECO:0000256" key="1">
    <source>
        <dbReference type="ARBA" id="ARBA00004479"/>
    </source>
</evidence>
<dbReference type="GO" id="GO:0004672">
    <property type="term" value="F:protein kinase activity"/>
    <property type="evidence" value="ECO:0007669"/>
    <property type="project" value="InterPro"/>
</dbReference>
<dbReference type="GO" id="GO:0005525">
    <property type="term" value="F:GTP binding"/>
    <property type="evidence" value="ECO:0007669"/>
    <property type="project" value="UniProtKB-KW"/>
</dbReference>
<feature type="domain" description="Guanylate cyclase" evidence="17">
    <location>
        <begin position="501"/>
        <end position="630"/>
    </location>
</feature>
<dbReference type="InterPro" id="IPR001054">
    <property type="entry name" value="A/G_cyclase"/>
</dbReference>
<dbReference type="PANTHER" id="PTHR11920">
    <property type="entry name" value="GUANYLYL CYCLASE"/>
    <property type="match status" value="1"/>
</dbReference>
<proteinExistence type="inferred from homology"/>
<dbReference type="EMBL" id="VSWD01000010">
    <property type="protein sequence ID" value="KAK3089141.1"/>
    <property type="molecule type" value="Genomic_DNA"/>
</dbReference>
<dbReference type="PROSITE" id="PS50011">
    <property type="entry name" value="PROTEIN_KINASE_DOM"/>
    <property type="match status" value="1"/>
</dbReference>
<dbReference type="GO" id="GO:0035556">
    <property type="term" value="P:intracellular signal transduction"/>
    <property type="evidence" value="ECO:0007669"/>
    <property type="project" value="InterPro"/>
</dbReference>
<keyword evidence="10" id="KW-0325">Glycoprotein</keyword>
<dbReference type="FunFam" id="3.30.70.1230:FF:000004">
    <property type="entry name" value="Guanylate cyclase"/>
    <property type="match status" value="1"/>
</dbReference>
<evidence type="ECO:0000256" key="6">
    <source>
        <dbReference type="ARBA" id="ARBA00022989"/>
    </source>
</evidence>
<dbReference type="CDD" id="cd07302">
    <property type="entry name" value="CHD"/>
    <property type="match status" value="1"/>
</dbReference>
<keyword evidence="7" id="KW-0342">GTP-binding</keyword>
<comment type="similarity">
    <text evidence="13">Belongs to the adenylyl cyclase class-4/guanylyl cyclase family.</text>
</comment>
<dbReference type="EC" id="4.6.1.2" evidence="2 14"/>
<keyword evidence="5" id="KW-0547">Nucleotide-binding</keyword>
<keyword evidence="19" id="KW-1185">Reference proteome</keyword>
<name>A0AA89BPF5_PINIB</name>
<gene>
    <name evidence="18" type="ORF">FSP39_001199</name>
</gene>
<dbReference type="InterPro" id="IPR011645">
    <property type="entry name" value="HNOB_dom_associated"/>
</dbReference>
<dbReference type="GO" id="GO:0004383">
    <property type="term" value="F:guanylate cyclase activity"/>
    <property type="evidence" value="ECO:0007669"/>
    <property type="project" value="UniProtKB-EC"/>
</dbReference>
<dbReference type="SUPFAM" id="SSF55073">
    <property type="entry name" value="Nucleotide cyclase"/>
    <property type="match status" value="1"/>
</dbReference>
<dbReference type="SMART" id="SM00044">
    <property type="entry name" value="CYCc"/>
    <property type="match status" value="1"/>
</dbReference>
<dbReference type="PROSITE" id="PS50125">
    <property type="entry name" value="GUANYLATE_CYCLASE_2"/>
    <property type="match status" value="1"/>
</dbReference>
<comment type="caution">
    <text evidence="18">The sequence shown here is derived from an EMBL/GenBank/DDBJ whole genome shotgun (WGS) entry which is preliminary data.</text>
</comment>
<dbReference type="PROSITE" id="PS00452">
    <property type="entry name" value="GUANYLATE_CYCLASE_1"/>
    <property type="match status" value="1"/>
</dbReference>
<feature type="domain" description="Protein kinase" evidence="16">
    <location>
        <begin position="197"/>
        <end position="478"/>
    </location>
</feature>
<dbReference type="Gene3D" id="3.30.70.1230">
    <property type="entry name" value="Nucleotide cyclase"/>
    <property type="match status" value="1"/>
</dbReference>
<dbReference type="Pfam" id="PF07701">
    <property type="entry name" value="HNOBA"/>
    <property type="match status" value="1"/>
</dbReference>
<dbReference type="InterPro" id="IPR001245">
    <property type="entry name" value="Ser-Thr/Tyr_kinase_cat_dom"/>
</dbReference>
<keyword evidence="9" id="KW-0675">Receptor</keyword>
<dbReference type="GO" id="GO:0001653">
    <property type="term" value="F:peptide receptor activity"/>
    <property type="evidence" value="ECO:0007669"/>
    <property type="project" value="TreeGrafter"/>
</dbReference>
<keyword evidence="11 13" id="KW-0456">Lyase</keyword>
<organism evidence="18 19">
    <name type="scientific">Pinctada imbricata</name>
    <name type="common">Atlantic pearl-oyster</name>
    <name type="synonym">Pinctada martensii</name>
    <dbReference type="NCBI Taxonomy" id="66713"/>
    <lineage>
        <taxon>Eukaryota</taxon>
        <taxon>Metazoa</taxon>
        <taxon>Spiralia</taxon>
        <taxon>Lophotrochozoa</taxon>
        <taxon>Mollusca</taxon>
        <taxon>Bivalvia</taxon>
        <taxon>Autobranchia</taxon>
        <taxon>Pteriomorphia</taxon>
        <taxon>Pterioida</taxon>
        <taxon>Pterioidea</taxon>
        <taxon>Pteriidae</taxon>
        <taxon>Pinctada</taxon>
    </lineage>
</organism>